<feature type="compositionally biased region" description="Polar residues" evidence="1">
    <location>
        <begin position="243"/>
        <end position="261"/>
    </location>
</feature>
<sequence>MDPNERATAFSSLKTVNYLDLDFPQVNAPILDAFLSQWDPHLVPYDNNGDPNLLNPGTFNSPETTAYHPHFDLTPANNFEVDALPSQWDHYPVPNESDAGFGLPNPETFNNPEYQLPHPSSSLAPRLGTSFYGPFSRAGPTTIHSSISPNYNQFNIQNTPRNSVPVPPKRFYGPMAAAGYPTANQYFPQSVQNHLSNNQPRPNPPNTNIDSPFSEPIFFEVESELIKDQEPLQELKEEIIEAENTSNAQITYPNPGTQRYSPGSLAPNPNPRPSISKEDKFQIHFRRPARGGNSPPKFSAPQTESLCAKYVRKLETILAIKGEEEFIRSGGPGLQRIAAVVARSNFYTPDATPIWDVEDSLPDRSATRGPEFERIIQLDREPNLDVESLSEPIQNRKGRRSTSSSNGNPKRQRTDSFDAESSLEADPNLQLALIPRPIQNPNPATYIYTNVPVLVTTGPTYRIRRVSLDSKEQEPSLQSEPAPTPSPESPYDPEELESIAKTTYIFNGGPKNFMGHRRARVLLKIAESALNFDTILKIYRAYKEHEYQAQEDLAHGLNREFAQLLKQIYTLGPKFDVTTARFDSLKAGGKIAPELFYILSDKADWKAFPETAASMMLYYCMHWYTTSFQKQCVKSQKRIEFFKIWCTMVAEAIGKPHGVEKISTNSKRLLAWAGRINKWVETFGKGGKCKGFGLFLLFSFQSNRRGDGVNRHNLVEDAGPEPSQGLVFEAIKRRIPNISKIIPILDEILLLILGFKSPSFHPCECPLFSMTEKQVLSLRERQFDPVILFRPLKSGVH</sequence>
<dbReference type="VEuPathDB" id="FungiDB:DFL_004371"/>
<protein>
    <submittedName>
        <fullName evidence="2">Uncharacterized protein</fullName>
    </submittedName>
</protein>
<dbReference type="AlphaFoldDB" id="A0A437A4V5"/>
<keyword evidence="3" id="KW-1185">Reference proteome</keyword>
<accession>A0A437A4V5</accession>
<dbReference type="Proteomes" id="UP000283090">
    <property type="component" value="Unassembled WGS sequence"/>
</dbReference>
<dbReference type="EMBL" id="SAEB01000006">
    <property type="protein sequence ID" value="RVD86077.1"/>
    <property type="molecule type" value="Genomic_DNA"/>
</dbReference>
<gene>
    <name evidence="2" type="ORF">DFL_004371</name>
</gene>
<feature type="region of interest" description="Disordered" evidence="1">
    <location>
        <begin position="243"/>
        <end position="276"/>
    </location>
</feature>
<reference evidence="2 3" key="1">
    <citation type="submission" date="2019-01" db="EMBL/GenBank/DDBJ databases">
        <title>Intercellular communication is required for trap formation in the nematode-trapping fungus Duddingtonia flagrans.</title>
        <authorList>
            <person name="Youssar L."/>
            <person name="Wernet V."/>
            <person name="Hensel N."/>
            <person name="Hildebrandt H.-G."/>
            <person name="Fischer R."/>
        </authorList>
    </citation>
    <scope>NUCLEOTIDE SEQUENCE [LARGE SCALE GENOMIC DNA]</scope>
    <source>
        <strain evidence="2 3">CBS H-5679</strain>
    </source>
</reference>
<name>A0A437A4V5_ARTFL</name>
<evidence type="ECO:0000313" key="3">
    <source>
        <dbReference type="Proteomes" id="UP000283090"/>
    </source>
</evidence>
<organism evidence="2 3">
    <name type="scientific">Arthrobotrys flagrans</name>
    <name type="common">Nematode-trapping fungus</name>
    <name type="synonym">Trichothecium flagrans</name>
    <dbReference type="NCBI Taxonomy" id="97331"/>
    <lineage>
        <taxon>Eukaryota</taxon>
        <taxon>Fungi</taxon>
        <taxon>Dikarya</taxon>
        <taxon>Ascomycota</taxon>
        <taxon>Pezizomycotina</taxon>
        <taxon>Orbiliomycetes</taxon>
        <taxon>Orbiliales</taxon>
        <taxon>Orbiliaceae</taxon>
        <taxon>Arthrobotrys</taxon>
    </lineage>
</organism>
<dbReference type="GeneID" id="93586682"/>
<evidence type="ECO:0000256" key="1">
    <source>
        <dbReference type="SAM" id="MobiDB-lite"/>
    </source>
</evidence>
<feature type="region of interest" description="Disordered" evidence="1">
    <location>
        <begin position="468"/>
        <end position="493"/>
    </location>
</feature>
<proteinExistence type="predicted"/>
<feature type="region of interest" description="Disordered" evidence="1">
    <location>
        <begin position="192"/>
        <end position="212"/>
    </location>
</feature>
<dbReference type="RefSeq" id="XP_067491621.1">
    <property type="nucleotide sequence ID" value="XM_067633455.1"/>
</dbReference>
<comment type="caution">
    <text evidence="2">The sequence shown here is derived from an EMBL/GenBank/DDBJ whole genome shotgun (WGS) entry which is preliminary data.</text>
</comment>
<evidence type="ECO:0000313" key="2">
    <source>
        <dbReference type="EMBL" id="RVD86077.1"/>
    </source>
</evidence>
<feature type="region of interest" description="Disordered" evidence="1">
    <location>
        <begin position="379"/>
        <end position="423"/>
    </location>
</feature>